<evidence type="ECO:0000256" key="4">
    <source>
        <dbReference type="ARBA" id="ARBA00022833"/>
    </source>
</evidence>
<keyword evidence="3 6" id="KW-0378">Hydrolase</keyword>
<dbReference type="EC" id="3.5.4.3" evidence="6"/>
<dbReference type="InterPro" id="IPR032466">
    <property type="entry name" value="Metal_Hydrolase"/>
</dbReference>
<dbReference type="GO" id="GO:0008270">
    <property type="term" value="F:zinc ion binding"/>
    <property type="evidence" value="ECO:0007669"/>
    <property type="project" value="TreeGrafter"/>
</dbReference>
<dbReference type="Gene3D" id="3.20.20.140">
    <property type="entry name" value="Metal-dependent hydrolases"/>
    <property type="match status" value="1"/>
</dbReference>
<dbReference type="SUPFAM" id="SSF51556">
    <property type="entry name" value="Metallo-dependent hydrolases"/>
    <property type="match status" value="1"/>
</dbReference>
<dbReference type="Pfam" id="PF01979">
    <property type="entry name" value="Amidohydro_1"/>
    <property type="match status" value="1"/>
</dbReference>
<reference evidence="6 7" key="1">
    <citation type="submission" date="2020-08" db="EMBL/GenBank/DDBJ databases">
        <title>Genomic Encyclopedia of Type Strains, Phase III (KMG-III): the genomes of soil and plant-associated and newly described type strains.</title>
        <authorList>
            <person name="Whitman W."/>
        </authorList>
    </citation>
    <scope>NUCLEOTIDE SEQUENCE [LARGE SCALE GENOMIC DNA]</scope>
    <source>
        <strain evidence="6 7">CECT 8088</strain>
    </source>
</reference>
<proteinExistence type="predicted"/>
<protein>
    <submittedName>
        <fullName evidence="6">Guanine deaminase</fullName>
        <ecNumber evidence="6">3.5.4.3</ecNumber>
    </submittedName>
</protein>
<accession>A0A839V418</accession>
<dbReference type="RefSeq" id="WP_266153002.1">
    <property type="nucleotide sequence ID" value="NZ_JACHXV010000021.1"/>
</dbReference>
<feature type="domain" description="Amidohydrolase-related" evidence="5">
    <location>
        <begin position="54"/>
        <end position="428"/>
    </location>
</feature>
<dbReference type="GO" id="GO:0046098">
    <property type="term" value="P:guanine metabolic process"/>
    <property type="evidence" value="ECO:0007669"/>
    <property type="project" value="TreeGrafter"/>
</dbReference>
<gene>
    <name evidence="6" type="ORF">FHR90_003058</name>
</gene>
<dbReference type="AlphaFoldDB" id="A0A839V418"/>
<keyword evidence="2" id="KW-0479">Metal-binding</keyword>
<keyword evidence="7" id="KW-1185">Reference proteome</keyword>
<dbReference type="PANTHER" id="PTHR11271:SF6">
    <property type="entry name" value="GUANINE DEAMINASE"/>
    <property type="match status" value="1"/>
</dbReference>
<organism evidence="6 7">
    <name type="scientific">Endobacter medicaginis</name>
    <dbReference type="NCBI Taxonomy" id="1181271"/>
    <lineage>
        <taxon>Bacteria</taxon>
        <taxon>Pseudomonadati</taxon>
        <taxon>Pseudomonadota</taxon>
        <taxon>Alphaproteobacteria</taxon>
        <taxon>Acetobacterales</taxon>
        <taxon>Acetobacteraceae</taxon>
        <taxon>Endobacter</taxon>
    </lineage>
</organism>
<dbReference type="Proteomes" id="UP000557688">
    <property type="component" value="Unassembled WGS sequence"/>
</dbReference>
<dbReference type="PANTHER" id="PTHR11271">
    <property type="entry name" value="GUANINE DEAMINASE"/>
    <property type="match status" value="1"/>
</dbReference>
<comment type="caution">
    <text evidence="6">The sequence shown here is derived from an EMBL/GenBank/DDBJ whole genome shotgun (WGS) entry which is preliminary data.</text>
</comment>
<dbReference type="InterPro" id="IPR006680">
    <property type="entry name" value="Amidohydro-rel"/>
</dbReference>
<evidence type="ECO:0000256" key="2">
    <source>
        <dbReference type="ARBA" id="ARBA00022723"/>
    </source>
</evidence>
<evidence type="ECO:0000313" key="6">
    <source>
        <dbReference type="EMBL" id="MBB3175204.1"/>
    </source>
</evidence>
<dbReference type="InterPro" id="IPR051607">
    <property type="entry name" value="Metallo-dep_hydrolases"/>
</dbReference>
<evidence type="ECO:0000256" key="1">
    <source>
        <dbReference type="ARBA" id="ARBA00001947"/>
    </source>
</evidence>
<sequence length="433" mass="45198">MLDPLAPDRVALAEIALRIDADGTIAERAEAGSAAYAALSADAHALHLDPADLLLPGLTDLHIHAPQWPQRGAALDRPLAQWLAAHTFPLEQRYADLAYAESVYGELVPALLAQGTTTALYFATLHEPASLALARTCLAHGQRGFVGLVAMDHPELCPPQYRHPDAAAAIAATRRFIDAVRALPGNAAGLVQPVITPRFIPACTDALLAGLARLAAETGVRVQTHASESDWEHAHVLARCGCTDTEALDRFGLLRRHAVLAHGNFLDVQDLARIAAREAAVAHCPISNAFFADSVLPVRALLDRGVNCGLGTDIAGGFSPSIFENARAAVLSARMLASGTDPGRAPAARGAGAAMRLAFTEALWLATRGGAQALGLSTGQLAPGTPFDAIELSGRGPVLRLDGPAEAVAQRIVCHASAAEIGRVWVAGTCVKA</sequence>
<keyword evidence="4" id="KW-0862">Zinc</keyword>
<dbReference type="InterPro" id="IPR011059">
    <property type="entry name" value="Metal-dep_hydrolase_composite"/>
</dbReference>
<dbReference type="GO" id="GO:0005829">
    <property type="term" value="C:cytosol"/>
    <property type="evidence" value="ECO:0007669"/>
    <property type="project" value="TreeGrafter"/>
</dbReference>
<dbReference type="EMBL" id="JACHXV010000021">
    <property type="protein sequence ID" value="MBB3175204.1"/>
    <property type="molecule type" value="Genomic_DNA"/>
</dbReference>
<evidence type="ECO:0000256" key="3">
    <source>
        <dbReference type="ARBA" id="ARBA00022801"/>
    </source>
</evidence>
<dbReference type="Gene3D" id="2.30.40.10">
    <property type="entry name" value="Urease, subunit C, domain 1"/>
    <property type="match status" value="1"/>
</dbReference>
<dbReference type="GO" id="GO:0008892">
    <property type="term" value="F:guanine deaminase activity"/>
    <property type="evidence" value="ECO:0007669"/>
    <property type="project" value="UniProtKB-EC"/>
</dbReference>
<evidence type="ECO:0000313" key="7">
    <source>
        <dbReference type="Proteomes" id="UP000557688"/>
    </source>
</evidence>
<evidence type="ECO:0000259" key="5">
    <source>
        <dbReference type="Pfam" id="PF01979"/>
    </source>
</evidence>
<name>A0A839V418_9PROT</name>
<comment type="cofactor">
    <cofactor evidence="1">
        <name>Zn(2+)</name>
        <dbReference type="ChEBI" id="CHEBI:29105"/>
    </cofactor>
</comment>